<dbReference type="PANTHER" id="PTHR40407:SF1">
    <property type="entry name" value="HEPARAN-ALPHA-GLUCOSAMINIDE N-ACETYLTRANSFERASE CATALYTIC DOMAIN-CONTAINING PROTEIN"/>
    <property type="match status" value="1"/>
</dbReference>
<dbReference type="AlphaFoldDB" id="A0A0L0HJU1"/>
<sequence>MNTTERAATEETSTEGRGDVESVTPTQPAANENTPLLSGGSNAVADGERPPVAKPARLLYLDHIRGLLMILQSIDHSRLFLSRIDIKHEEWWEMPDYHGSLYHWFVRFLTAICAPGFMMTMGSSILLFTMSRYKLGWHWSAILKHFLTRAIVLIIVNSIMYPSWMLVTTVLFALGFDMFLGSCVVAFESLTSERLASYLSRTRPAQDAYKMAVSVSIAAYGISAAAITSLASFYTPSVEHANDETNWLWRLLFLPHLPPKDGWLYSMYPPIPWFGMVLWGIALQRAVSVFKLKPRDVGIVNAALAVVMWIIFIPIRLNEGYGNINPGELHPSPRHSFINFFNLTKYPPSVAYTTCTLGIVHALCALFILAEIRLKDTIWASDRNPLVVFGRSAFFFYVLHFYVYRGFRQVLSLVGVISGGSEWQDQEYNLPDPWYWLSWVVGLVVLYFACERYGRFKAGTSPDSLWRLF</sequence>
<organism evidence="3 4">
    <name type="scientific">Spizellomyces punctatus (strain DAOM BR117)</name>
    <dbReference type="NCBI Taxonomy" id="645134"/>
    <lineage>
        <taxon>Eukaryota</taxon>
        <taxon>Fungi</taxon>
        <taxon>Fungi incertae sedis</taxon>
        <taxon>Chytridiomycota</taxon>
        <taxon>Chytridiomycota incertae sedis</taxon>
        <taxon>Chytridiomycetes</taxon>
        <taxon>Spizellomycetales</taxon>
        <taxon>Spizellomycetaceae</taxon>
        <taxon>Spizellomyces</taxon>
    </lineage>
</organism>
<feature type="compositionally biased region" description="Polar residues" evidence="1">
    <location>
        <begin position="23"/>
        <end position="41"/>
    </location>
</feature>
<keyword evidence="2" id="KW-1133">Transmembrane helix</keyword>
<reference evidence="3 4" key="1">
    <citation type="submission" date="2009-08" db="EMBL/GenBank/DDBJ databases">
        <title>The Genome Sequence of Spizellomyces punctatus strain DAOM BR117.</title>
        <authorList>
            <consortium name="The Broad Institute Genome Sequencing Platform"/>
            <person name="Russ C."/>
            <person name="Cuomo C."/>
            <person name="Shea T."/>
            <person name="Young S.K."/>
            <person name="Zeng Q."/>
            <person name="Koehrsen M."/>
            <person name="Haas B."/>
            <person name="Borodovsky M."/>
            <person name="Guigo R."/>
            <person name="Alvarado L."/>
            <person name="Berlin A."/>
            <person name="Bochicchio J."/>
            <person name="Borenstein D."/>
            <person name="Chapman S."/>
            <person name="Chen Z."/>
            <person name="Engels R."/>
            <person name="Freedman E."/>
            <person name="Gellesch M."/>
            <person name="Goldberg J."/>
            <person name="Griggs A."/>
            <person name="Gujja S."/>
            <person name="Heiman D."/>
            <person name="Hepburn T."/>
            <person name="Howarth C."/>
            <person name="Jen D."/>
            <person name="Larson L."/>
            <person name="Lewis B."/>
            <person name="Mehta T."/>
            <person name="Park D."/>
            <person name="Pearson M."/>
            <person name="Roberts A."/>
            <person name="Saif S."/>
            <person name="Shenoy N."/>
            <person name="Sisk P."/>
            <person name="Stolte C."/>
            <person name="Sykes S."/>
            <person name="Thomson T."/>
            <person name="Walk T."/>
            <person name="White J."/>
            <person name="Yandava C."/>
            <person name="Burger G."/>
            <person name="Gray M.W."/>
            <person name="Holland P.W.H."/>
            <person name="King N."/>
            <person name="Lang F.B.F."/>
            <person name="Roger A.J."/>
            <person name="Ruiz-Trillo I."/>
            <person name="Lander E."/>
            <person name="Nusbaum C."/>
        </authorList>
    </citation>
    <scope>NUCLEOTIDE SEQUENCE [LARGE SCALE GENOMIC DNA]</scope>
    <source>
        <strain evidence="3 4">DAOM BR117</strain>
    </source>
</reference>
<dbReference type="InParanoid" id="A0A0L0HJU1"/>
<feature type="region of interest" description="Disordered" evidence="1">
    <location>
        <begin position="1"/>
        <end position="48"/>
    </location>
</feature>
<feature type="transmembrane region" description="Helical" evidence="2">
    <location>
        <begin position="433"/>
        <end position="450"/>
    </location>
</feature>
<feature type="transmembrane region" description="Helical" evidence="2">
    <location>
        <begin position="297"/>
        <end position="317"/>
    </location>
</feature>
<dbReference type="OrthoDB" id="2505607at2759"/>
<feature type="transmembrane region" description="Helical" evidence="2">
    <location>
        <begin position="208"/>
        <end position="234"/>
    </location>
</feature>
<proteinExistence type="predicted"/>
<dbReference type="GeneID" id="27687636"/>
<feature type="transmembrane region" description="Helical" evidence="2">
    <location>
        <begin position="350"/>
        <end position="374"/>
    </location>
</feature>
<gene>
    <name evidence="3" type="ORF">SPPG_04171</name>
</gene>
<dbReference type="eggNOG" id="ENOG502S1A4">
    <property type="taxonomic scope" value="Eukaryota"/>
</dbReference>
<dbReference type="STRING" id="645134.A0A0L0HJU1"/>
<dbReference type="RefSeq" id="XP_016609118.1">
    <property type="nucleotide sequence ID" value="XM_016752417.1"/>
</dbReference>
<evidence type="ECO:0008006" key="5">
    <source>
        <dbReference type="Google" id="ProtNLM"/>
    </source>
</evidence>
<accession>A0A0L0HJU1</accession>
<keyword evidence="4" id="KW-1185">Reference proteome</keyword>
<keyword evidence="2" id="KW-0812">Transmembrane</keyword>
<protein>
    <recommendedName>
        <fullName evidence="5">Heparan-alpha-glucosaminide N-acetyltransferase catalytic domain-containing protein</fullName>
    </recommendedName>
</protein>
<name>A0A0L0HJU1_SPIPD</name>
<dbReference type="PANTHER" id="PTHR40407">
    <property type="entry name" value="MEMBRANE PROTEIN-LIKE PROTEIN"/>
    <property type="match status" value="1"/>
</dbReference>
<dbReference type="Proteomes" id="UP000053201">
    <property type="component" value="Unassembled WGS sequence"/>
</dbReference>
<dbReference type="VEuPathDB" id="FungiDB:SPPG_04171"/>
<feature type="transmembrane region" description="Helical" evidence="2">
    <location>
        <begin position="104"/>
        <end position="129"/>
    </location>
</feature>
<evidence type="ECO:0000313" key="4">
    <source>
        <dbReference type="Proteomes" id="UP000053201"/>
    </source>
</evidence>
<evidence type="ECO:0000256" key="1">
    <source>
        <dbReference type="SAM" id="MobiDB-lite"/>
    </source>
</evidence>
<feature type="transmembrane region" description="Helical" evidence="2">
    <location>
        <begin position="271"/>
        <end position="290"/>
    </location>
</feature>
<feature type="transmembrane region" description="Helical" evidence="2">
    <location>
        <begin position="386"/>
        <end position="404"/>
    </location>
</feature>
<evidence type="ECO:0000313" key="3">
    <source>
        <dbReference type="EMBL" id="KND01079.1"/>
    </source>
</evidence>
<keyword evidence="2" id="KW-0472">Membrane</keyword>
<dbReference type="EMBL" id="KQ257455">
    <property type="protein sequence ID" value="KND01079.1"/>
    <property type="molecule type" value="Genomic_DNA"/>
</dbReference>
<dbReference type="OMA" id="WTFQLPP"/>
<evidence type="ECO:0000256" key="2">
    <source>
        <dbReference type="SAM" id="Phobius"/>
    </source>
</evidence>